<organism evidence="1 2">
    <name type="scientific">Phycomyces blakesleeanus (strain ATCC 8743b / DSM 1359 / FGSC 10004 / NBRC 33097 / NRRL 1555)</name>
    <dbReference type="NCBI Taxonomy" id="763407"/>
    <lineage>
        <taxon>Eukaryota</taxon>
        <taxon>Fungi</taxon>
        <taxon>Fungi incertae sedis</taxon>
        <taxon>Mucoromycota</taxon>
        <taxon>Mucoromycotina</taxon>
        <taxon>Mucoromycetes</taxon>
        <taxon>Mucorales</taxon>
        <taxon>Phycomycetaceae</taxon>
        <taxon>Phycomyces</taxon>
    </lineage>
</organism>
<name>A0A167RCA0_PHYB8</name>
<evidence type="ECO:0000313" key="1">
    <source>
        <dbReference type="EMBL" id="OAD81329.1"/>
    </source>
</evidence>
<dbReference type="Proteomes" id="UP000077315">
    <property type="component" value="Unassembled WGS sequence"/>
</dbReference>
<protein>
    <submittedName>
        <fullName evidence="1">Uncharacterized protein</fullName>
    </submittedName>
</protein>
<dbReference type="GeneID" id="28995443"/>
<dbReference type="VEuPathDB" id="FungiDB:PHYBLDRAFT_161941"/>
<sequence>MDYTTGRWSYIIKAIGDKITRKKIISLLPDYRLDHILNKTSISDNNHDLSDHLLILMRSTIKPSTTLSLMLHLYTYSFDTNLAKLIVIPRLIKLTNDDKYYSDLVPSGKFYIL</sequence>
<dbReference type="AlphaFoldDB" id="A0A167RCA0"/>
<dbReference type="RefSeq" id="XP_018299369.1">
    <property type="nucleotide sequence ID" value="XM_018434537.1"/>
</dbReference>
<dbReference type="EMBL" id="KV440971">
    <property type="protein sequence ID" value="OAD81329.1"/>
    <property type="molecule type" value="Genomic_DNA"/>
</dbReference>
<reference evidence="2" key="1">
    <citation type="submission" date="2015-06" db="EMBL/GenBank/DDBJ databases">
        <title>Expansion of signal transduction pathways in fungi by whole-genome duplication.</title>
        <authorList>
            <consortium name="DOE Joint Genome Institute"/>
            <person name="Corrochano L.M."/>
            <person name="Kuo A."/>
            <person name="Marcet-Houben M."/>
            <person name="Polaino S."/>
            <person name="Salamov A."/>
            <person name="Villalobos J.M."/>
            <person name="Alvarez M.I."/>
            <person name="Avalos J."/>
            <person name="Benito E.P."/>
            <person name="Benoit I."/>
            <person name="Burger G."/>
            <person name="Camino L.P."/>
            <person name="Canovas D."/>
            <person name="Cerda-Olmedo E."/>
            <person name="Cheng J.-F."/>
            <person name="Dominguez A."/>
            <person name="Elias M."/>
            <person name="Eslava A.P."/>
            <person name="Glaser F."/>
            <person name="Grimwood J."/>
            <person name="Gutierrez G."/>
            <person name="Heitman J."/>
            <person name="Henrissat B."/>
            <person name="Iturriaga E.A."/>
            <person name="Lang B.F."/>
            <person name="Lavin J.L."/>
            <person name="Lee S."/>
            <person name="Li W."/>
            <person name="Lindquist E."/>
            <person name="Lopez-Garcia S."/>
            <person name="Luque E.M."/>
            <person name="Marcos A.T."/>
            <person name="Martin J."/>
            <person name="McCluskey K."/>
            <person name="Medina H.R."/>
            <person name="Miralles-Duran A."/>
            <person name="Miyazaki A."/>
            <person name="Munoz-Torres E."/>
            <person name="Oguiza J.A."/>
            <person name="Ohm R."/>
            <person name="Olmedo M."/>
            <person name="Orejas M."/>
            <person name="Ortiz-Castellanos L."/>
            <person name="Pisabarro A.G."/>
            <person name="Rodriguez-Romero J."/>
            <person name="Ruiz-Herrera J."/>
            <person name="Ruiz-Vazquez R."/>
            <person name="Sanz C."/>
            <person name="Schackwitz W."/>
            <person name="Schmutz J."/>
            <person name="Shahriari M."/>
            <person name="Shelest E."/>
            <person name="Silva-Franco F."/>
            <person name="Soanes D."/>
            <person name="Syed K."/>
            <person name="Tagua V.G."/>
            <person name="Talbot N.J."/>
            <person name="Thon M."/>
            <person name="De vries R.P."/>
            <person name="Wiebenga A."/>
            <person name="Yadav J.S."/>
            <person name="Braun E.L."/>
            <person name="Baker S."/>
            <person name="Garre V."/>
            <person name="Horwitz B."/>
            <person name="Torres-Martinez S."/>
            <person name="Idnurm A."/>
            <person name="Herrera-Estrella A."/>
            <person name="Gabaldon T."/>
            <person name="Grigoriev I.V."/>
        </authorList>
    </citation>
    <scope>NUCLEOTIDE SEQUENCE [LARGE SCALE GENOMIC DNA]</scope>
    <source>
        <strain evidence="2">NRRL 1555(-)</strain>
    </source>
</reference>
<dbReference type="InParanoid" id="A0A167RCA0"/>
<gene>
    <name evidence="1" type="ORF">PHYBLDRAFT_161941</name>
</gene>
<accession>A0A167RCA0</accession>
<keyword evidence="2" id="KW-1185">Reference proteome</keyword>
<proteinExistence type="predicted"/>
<evidence type="ECO:0000313" key="2">
    <source>
        <dbReference type="Proteomes" id="UP000077315"/>
    </source>
</evidence>